<gene>
    <name evidence="1" type="ORF">AKJ37_01550</name>
</gene>
<dbReference type="EMBL" id="LHXR01000010">
    <property type="protein sequence ID" value="KXA98065.1"/>
    <property type="molecule type" value="Genomic_DNA"/>
</dbReference>
<reference evidence="1 2" key="1">
    <citation type="journal article" date="2016" name="Sci. Rep.">
        <title>Metabolic traits of an uncultured archaeal lineage -MSBL1- from brine pools of the Red Sea.</title>
        <authorList>
            <person name="Mwirichia R."/>
            <person name="Alam I."/>
            <person name="Rashid M."/>
            <person name="Vinu M."/>
            <person name="Ba-Alawi W."/>
            <person name="Anthony Kamau A."/>
            <person name="Kamanda Ngugi D."/>
            <person name="Goker M."/>
            <person name="Klenk H.P."/>
            <person name="Bajic V."/>
            <person name="Stingl U."/>
        </authorList>
    </citation>
    <scope>NUCLEOTIDE SEQUENCE [LARGE SCALE GENOMIC DNA]</scope>
    <source>
        <strain evidence="1">SCGC-AAA259I09</strain>
    </source>
</reference>
<sequence>MLFSKMENKDHRLDSMILFAYKKLLDVVVWRMDRDRYERVYREIDTAATRIEIHKVSKAASRKFIPLMGKVRVRNLSRVISIIF</sequence>
<proteinExistence type="predicted"/>
<organism evidence="1 2">
    <name type="scientific">candidate division MSBL1 archaeon SCGC-AAA259I09</name>
    <dbReference type="NCBI Taxonomy" id="1698267"/>
    <lineage>
        <taxon>Archaea</taxon>
        <taxon>Methanobacteriati</taxon>
        <taxon>Methanobacteriota</taxon>
        <taxon>candidate division MSBL1</taxon>
    </lineage>
</organism>
<protein>
    <submittedName>
        <fullName evidence="1">Uncharacterized protein</fullName>
    </submittedName>
</protein>
<accession>A0A133UV33</accession>
<dbReference type="AlphaFoldDB" id="A0A133UV33"/>
<dbReference type="Proteomes" id="UP000070463">
    <property type="component" value="Unassembled WGS sequence"/>
</dbReference>
<keyword evidence="2" id="KW-1185">Reference proteome</keyword>
<comment type="caution">
    <text evidence="1">The sequence shown here is derived from an EMBL/GenBank/DDBJ whole genome shotgun (WGS) entry which is preliminary data.</text>
</comment>
<evidence type="ECO:0000313" key="2">
    <source>
        <dbReference type="Proteomes" id="UP000070463"/>
    </source>
</evidence>
<name>A0A133UV33_9EURY</name>
<evidence type="ECO:0000313" key="1">
    <source>
        <dbReference type="EMBL" id="KXA98065.1"/>
    </source>
</evidence>